<feature type="compositionally biased region" description="Low complexity" evidence="3">
    <location>
        <begin position="876"/>
        <end position="885"/>
    </location>
</feature>
<gene>
    <name evidence="5" type="ORF">EBO15_40585</name>
</gene>
<name>A0A3M2LAM4_9ACTN</name>
<protein>
    <submittedName>
        <fullName evidence="5">Helix-turn-helix transcriptional regulator</fullName>
    </submittedName>
</protein>
<dbReference type="InterPro" id="IPR027417">
    <property type="entry name" value="P-loop_NTPase"/>
</dbReference>
<dbReference type="PANTHER" id="PTHR16305:SF35">
    <property type="entry name" value="TRANSCRIPTIONAL ACTIVATOR DOMAIN"/>
    <property type="match status" value="1"/>
</dbReference>
<dbReference type="PANTHER" id="PTHR16305">
    <property type="entry name" value="TESTICULAR SOLUBLE ADENYLYL CYCLASE"/>
    <property type="match status" value="1"/>
</dbReference>
<evidence type="ECO:0000259" key="4">
    <source>
        <dbReference type="PROSITE" id="PS50043"/>
    </source>
</evidence>
<evidence type="ECO:0000313" key="5">
    <source>
        <dbReference type="EMBL" id="RMI34641.1"/>
    </source>
</evidence>
<evidence type="ECO:0000313" key="6">
    <source>
        <dbReference type="Proteomes" id="UP000282674"/>
    </source>
</evidence>
<dbReference type="InterPro" id="IPR016032">
    <property type="entry name" value="Sig_transdc_resp-reg_C-effctor"/>
</dbReference>
<sequence length="901" mass="94336">MELVERGAELETLSTLYAEAAAGQGQAVLISGPVAAGKTALVRAFAEHASAAGALLVGAAAARTERGDAFGVVRKLLAALPAPRPGEHDPNAGAAPPDRHVLDGPFRALLGHTADAPVVISVDDVHHADPDSLRFLLYLSRRITSAPVLMVLTESTGPWPAHRSFRADLLSHPHGRLVRLGPLSRRGQTELLATWFGASAALRLTPACDALTGGNPLLVHALLKDNPAVDQTPELVVDAAFTRAVLACLHHGGPAITRVARALAVLGEPVSPTLLGRLVGLSGDRAAEVVTAMAAAGLLTAGRFRHPAARTAVLDGIAPKEHAMLSSHAARLLHEDGADASVVAGHLLAAGTVAPWAAPVLTEAAEEALTRGEPHAAVARLRLALAGTADERHRVRTVSMLARAAWEIDPASVTRLLPSLVQAARDGRLGVRQVVELLHYLMWRGMPAEARQVLERLSAEPRPPWEHALPIEAVRLLMGCLYPVRTRRPEPGGAPADWHDSPAVVRQMRAAAALAAALTGAPAGLDVAATADQVLQETRLDDAPGWVVPAALAALACADDPAPAARWCDRLLADTTAFGGPIERAVLLGLRAVLHLRQGAHEEAEWHARAALARIAPAGWGVAIGVPIAVIVLAATAQGRHDDAAAYLAIGVPDVMFETPAALPYLLARARLRLAAGDDAAALRDLRAGEALTDAWGFDSPGLAPWHTGAARALVESGRPDRAAALLDDQLVRVAPAAREPDDGHGDRTGSAPTENPVHMGHHGRHVNRAPHPVLTPRPAPSSGAVPRAAADVEHPQPTPGPRPNPDLELPLTEAPLTEAQSRVAEQAALGRTNRQIAADLGITVSTVEQHLTRIYRKLRVSRRADLRPSRRATADPGPGDAPCGRPGGRPGGGRVPPDHR</sequence>
<dbReference type="Gene3D" id="3.40.50.300">
    <property type="entry name" value="P-loop containing nucleotide triphosphate hydrolases"/>
    <property type="match status" value="1"/>
</dbReference>
<dbReference type="PROSITE" id="PS50043">
    <property type="entry name" value="HTH_LUXR_2"/>
    <property type="match status" value="1"/>
</dbReference>
<reference evidence="5 6" key="1">
    <citation type="submission" date="2018-10" db="EMBL/GenBank/DDBJ databases">
        <title>Isolation from soil.</title>
        <authorList>
            <person name="Hu J."/>
        </authorList>
    </citation>
    <scope>NUCLEOTIDE SEQUENCE [LARGE SCALE GENOMIC DNA]</scope>
    <source>
        <strain evidence="5 6">NEAU-Ht49</strain>
    </source>
</reference>
<dbReference type="Pfam" id="PF00196">
    <property type="entry name" value="GerE"/>
    <property type="match status" value="1"/>
</dbReference>
<feature type="compositionally biased region" description="Basic and acidic residues" evidence="3">
    <location>
        <begin position="739"/>
        <end position="748"/>
    </location>
</feature>
<dbReference type="GO" id="GO:0004016">
    <property type="term" value="F:adenylate cyclase activity"/>
    <property type="evidence" value="ECO:0007669"/>
    <property type="project" value="TreeGrafter"/>
</dbReference>
<dbReference type="GO" id="GO:0005737">
    <property type="term" value="C:cytoplasm"/>
    <property type="evidence" value="ECO:0007669"/>
    <property type="project" value="TreeGrafter"/>
</dbReference>
<feature type="region of interest" description="Disordered" evidence="3">
    <location>
        <begin position="863"/>
        <end position="901"/>
    </location>
</feature>
<dbReference type="RefSeq" id="WP_122199765.1">
    <property type="nucleotide sequence ID" value="NZ_JBHSKC010000015.1"/>
</dbReference>
<feature type="domain" description="HTH luxR-type" evidence="4">
    <location>
        <begin position="810"/>
        <end position="875"/>
    </location>
</feature>
<feature type="compositionally biased region" description="Basic residues" evidence="3">
    <location>
        <begin position="760"/>
        <end position="769"/>
    </location>
</feature>
<feature type="compositionally biased region" description="Gly residues" evidence="3">
    <location>
        <begin position="886"/>
        <end position="895"/>
    </location>
</feature>
<dbReference type="AlphaFoldDB" id="A0A3M2LAM4"/>
<comment type="caution">
    <text evidence="5">The sequence shown here is derived from an EMBL/GenBank/DDBJ whole genome shotgun (WGS) entry which is preliminary data.</text>
</comment>
<keyword evidence="2" id="KW-0067">ATP-binding</keyword>
<dbReference type="Proteomes" id="UP000282674">
    <property type="component" value="Unassembled WGS sequence"/>
</dbReference>
<dbReference type="Pfam" id="PF13191">
    <property type="entry name" value="AAA_16"/>
    <property type="match status" value="1"/>
</dbReference>
<dbReference type="GO" id="GO:0005524">
    <property type="term" value="F:ATP binding"/>
    <property type="evidence" value="ECO:0007669"/>
    <property type="project" value="UniProtKB-KW"/>
</dbReference>
<dbReference type="InterPro" id="IPR036388">
    <property type="entry name" value="WH-like_DNA-bd_sf"/>
</dbReference>
<dbReference type="PRINTS" id="PR00038">
    <property type="entry name" value="HTHLUXR"/>
</dbReference>
<dbReference type="GO" id="GO:0006355">
    <property type="term" value="P:regulation of DNA-templated transcription"/>
    <property type="evidence" value="ECO:0007669"/>
    <property type="project" value="InterPro"/>
</dbReference>
<organism evidence="5 6">
    <name type="scientific">Actinomadura harenae</name>
    <dbReference type="NCBI Taxonomy" id="2483351"/>
    <lineage>
        <taxon>Bacteria</taxon>
        <taxon>Bacillati</taxon>
        <taxon>Actinomycetota</taxon>
        <taxon>Actinomycetes</taxon>
        <taxon>Streptosporangiales</taxon>
        <taxon>Thermomonosporaceae</taxon>
        <taxon>Actinomadura</taxon>
    </lineage>
</organism>
<dbReference type="InterPro" id="IPR000792">
    <property type="entry name" value="Tscrpt_reg_LuxR_C"/>
</dbReference>
<dbReference type="EMBL" id="RFFG01000164">
    <property type="protein sequence ID" value="RMI34641.1"/>
    <property type="molecule type" value="Genomic_DNA"/>
</dbReference>
<feature type="region of interest" description="Disordered" evidence="3">
    <location>
        <begin position="737"/>
        <end position="810"/>
    </location>
</feature>
<dbReference type="SUPFAM" id="SSF46894">
    <property type="entry name" value="C-terminal effector domain of the bipartite response regulators"/>
    <property type="match status" value="1"/>
</dbReference>
<evidence type="ECO:0000256" key="1">
    <source>
        <dbReference type="ARBA" id="ARBA00022741"/>
    </source>
</evidence>
<dbReference type="GO" id="GO:0003677">
    <property type="term" value="F:DNA binding"/>
    <property type="evidence" value="ECO:0007669"/>
    <property type="project" value="InterPro"/>
</dbReference>
<proteinExistence type="predicted"/>
<dbReference type="InterPro" id="IPR041664">
    <property type="entry name" value="AAA_16"/>
</dbReference>
<evidence type="ECO:0000256" key="3">
    <source>
        <dbReference type="SAM" id="MobiDB-lite"/>
    </source>
</evidence>
<dbReference type="SUPFAM" id="SSF52540">
    <property type="entry name" value="P-loop containing nucleoside triphosphate hydrolases"/>
    <property type="match status" value="1"/>
</dbReference>
<dbReference type="CDD" id="cd06170">
    <property type="entry name" value="LuxR_C_like"/>
    <property type="match status" value="1"/>
</dbReference>
<dbReference type="PROSITE" id="PS00622">
    <property type="entry name" value="HTH_LUXR_1"/>
    <property type="match status" value="1"/>
</dbReference>
<dbReference type="SMART" id="SM00421">
    <property type="entry name" value="HTH_LUXR"/>
    <property type="match status" value="1"/>
</dbReference>
<dbReference type="OrthoDB" id="3178131at2"/>
<keyword evidence="1" id="KW-0547">Nucleotide-binding</keyword>
<keyword evidence="6" id="KW-1185">Reference proteome</keyword>
<evidence type="ECO:0000256" key="2">
    <source>
        <dbReference type="ARBA" id="ARBA00022840"/>
    </source>
</evidence>
<dbReference type="Gene3D" id="1.10.10.10">
    <property type="entry name" value="Winged helix-like DNA-binding domain superfamily/Winged helix DNA-binding domain"/>
    <property type="match status" value="1"/>
</dbReference>
<accession>A0A3M2LAM4</accession>